<comment type="caution">
    <text evidence="2">The sequence shown here is derived from an EMBL/GenBank/DDBJ whole genome shotgun (WGS) entry which is preliminary data.</text>
</comment>
<accession>A0AA40V9E9</accession>
<proteinExistence type="predicted"/>
<sequence length="77" mass="8198">MMRALASQPLGSAPCSGVGPRPDLRGRPARLRVRVRFKDDGSTLVALFGACAVIEDERLASHRGVMALWLLPIVGSA</sequence>
<feature type="region of interest" description="Disordered" evidence="1">
    <location>
        <begin position="1"/>
        <end position="26"/>
    </location>
</feature>
<dbReference type="AlphaFoldDB" id="A0AA40V9E9"/>
<evidence type="ECO:0000256" key="1">
    <source>
        <dbReference type="SAM" id="MobiDB-lite"/>
    </source>
</evidence>
<dbReference type="RefSeq" id="WP_182554247.1">
    <property type="nucleotide sequence ID" value="NZ_BPRF01000005.1"/>
</dbReference>
<evidence type="ECO:0000313" key="3">
    <source>
        <dbReference type="Proteomes" id="UP000543554"/>
    </source>
</evidence>
<name>A0AA40V9E9_9HYPH</name>
<keyword evidence="3" id="KW-1185">Reference proteome</keyword>
<gene>
    <name evidence="2" type="ORF">HNR51_001127</name>
</gene>
<dbReference type="Proteomes" id="UP000543554">
    <property type="component" value="Unassembled WGS sequence"/>
</dbReference>
<organism evidence="2 3">
    <name type="scientific">Methylorubrum thiocyanatum</name>
    <dbReference type="NCBI Taxonomy" id="47958"/>
    <lineage>
        <taxon>Bacteria</taxon>
        <taxon>Pseudomonadati</taxon>
        <taxon>Pseudomonadota</taxon>
        <taxon>Alphaproteobacteria</taxon>
        <taxon>Hyphomicrobiales</taxon>
        <taxon>Methylobacteriaceae</taxon>
        <taxon>Methylorubrum</taxon>
    </lineage>
</organism>
<reference evidence="2 3" key="1">
    <citation type="submission" date="2020-08" db="EMBL/GenBank/DDBJ databases">
        <title>Genomic Encyclopedia of Type Strains, Phase IV (KMG-IV): sequencing the most valuable type-strain genomes for metagenomic binning, comparative biology and taxonomic classification.</title>
        <authorList>
            <person name="Goeker M."/>
        </authorList>
    </citation>
    <scope>NUCLEOTIDE SEQUENCE [LARGE SCALE GENOMIC DNA]</scope>
    <source>
        <strain evidence="2 3">DSM 11490</strain>
    </source>
</reference>
<protein>
    <submittedName>
        <fullName evidence="2">Uncharacterized protein</fullName>
    </submittedName>
</protein>
<dbReference type="EMBL" id="JACJIB010000002">
    <property type="protein sequence ID" value="MBA8912059.1"/>
    <property type="molecule type" value="Genomic_DNA"/>
</dbReference>
<evidence type="ECO:0000313" key="2">
    <source>
        <dbReference type="EMBL" id="MBA8912059.1"/>
    </source>
</evidence>